<sequence length="347" mass="38221">MSTTVDSPERASAEQPRVAPLLQVRDLVKTFPVRGNGIIPRTVGQVHAVSGVSFDLAAGETLGLVGESGCGKSTTGRAVLQLHKPTSGSVKFDGHELTTLGNRALRPFRRDMQMVFQDPYASLDPRWQVNNIIAEPLRIHGGSDERAIQSRVNELMELVGLNPEHRNRYPHEFSGGQRQRIGIARALAVNPRLVVLDEPVSALDVSVQAGVVNLLEELQERFGLAYLFVAHDLSVVRHISDRVAVMYLGKIVEIGSQNDIYRRPSHPYTQALLSAVPVPDPKAERRRERIVLTGDVPSPVNPPSGCRFRTRCWKAQDICATEEPKLIRRTSSGALSACHFAEELSIL</sequence>
<dbReference type="NCBIfam" id="TIGR01727">
    <property type="entry name" value="oligo_HPY"/>
    <property type="match status" value="1"/>
</dbReference>
<dbReference type="Proteomes" id="UP000298860">
    <property type="component" value="Unassembled WGS sequence"/>
</dbReference>
<dbReference type="AlphaFoldDB" id="A0A4D4J041"/>
<dbReference type="Pfam" id="PF08352">
    <property type="entry name" value="oligo_HPY"/>
    <property type="match status" value="1"/>
</dbReference>
<evidence type="ECO:0000313" key="6">
    <source>
        <dbReference type="EMBL" id="GDY29965.1"/>
    </source>
</evidence>
<dbReference type="GO" id="GO:0016887">
    <property type="term" value="F:ATP hydrolysis activity"/>
    <property type="evidence" value="ECO:0007669"/>
    <property type="project" value="InterPro"/>
</dbReference>
<evidence type="ECO:0000259" key="5">
    <source>
        <dbReference type="PROSITE" id="PS50893"/>
    </source>
</evidence>
<dbReference type="InterPro" id="IPR027417">
    <property type="entry name" value="P-loop_NTPase"/>
</dbReference>
<comment type="similarity">
    <text evidence="1">Belongs to the ABC transporter superfamily.</text>
</comment>
<dbReference type="Pfam" id="PF00005">
    <property type="entry name" value="ABC_tran"/>
    <property type="match status" value="1"/>
</dbReference>
<accession>A0A4D4J041</accession>
<dbReference type="GO" id="GO:0055085">
    <property type="term" value="P:transmembrane transport"/>
    <property type="evidence" value="ECO:0007669"/>
    <property type="project" value="UniProtKB-ARBA"/>
</dbReference>
<keyword evidence="2" id="KW-0813">Transport</keyword>
<dbReference type="GO" id="GO:0005524">
    <property type="term" value="F:ATP binding"/>
    <property type="evidence" value="ECO:0007669"/>
    <property type="project" value="UniProtKB-KW"/>
</dbReference>
<name>A0A4D4J041_9PSEU</name>
<dbReference type="InterPro" id="IPR017871">
    <property type="entry name" value="ABC_transporter-like_CS"/>
</dbReference>
<evidence type="ECO:0000256" key="3">
    <source>
        <dbReference type="ARBA" id="ARBA00022741"/>
    </source>
</evidence>
<dbReference type="InterPro" id="IPR050319">
    <property type="entry name" value="ABC_transp_ATP-bind"/>
</dbReference>
<protein>
    <submittedName>
        <fullName evidence="6">ABC transporter ATP-binding protein</fullName>
    </submittedName>
</protein>
<dbReference type="OrthoDB" id="5170605at2"/>
<dbReference type="SUPFAM" id="SSF52540">
    <property type="entry name" value="P-loop containing nucleoside triphosphate hydrolases"/>
    <property type="match status" value="1"/>
</dbReference>
<evidence type="ECO:0000256" key="4">
    <source>
        <dbReference type="ARBA" id="ARBA00022840"/>
    </source>
</evidence>
<dbReference type="NCBIfam" id="NF008453">
    <property type="entry name" value="PRK11308.1"/>
    <property type="match status" value="1"/>
</dbReference>
<dbReference type="FunFam" id="3.40.50.300:FF:000016">
    <property type="entry name" value="Oligopeptide ABC transporter ATP-binding component"/>
    <property type="match status" value="1"/>
</dbReference>
<dbReference type="PROSITE" id="PS50893">
    <property type="entry name" value="ABC_TRANSPORTER_2"/>
    <property type="match status" value="1"/>
</dbReference>
<dbReference type="SMART" id="SM00382">
    <property type="entry name" value="AAA"/>
    <property type="match status" value="1"/>
</dbReference>
<dbReference type="RefSeq" id="WP_137813106.1">
    <property type="nucleotide sequence ID" value="NZ_BJFL01000005.1"/>
</dbReference>
<evidence type="ECO:0000256" key="2">
    <source>
        <dbReference type="ARBA" id="ARBA00022448"/>
    </source>
</evidence>
<comment type="caution">
    <text evidence="6">The sequence shown here is derived from an EMBL/GenBank/DDBJ whole genome shotgun (WGS) entry which is preliminary data.</text>
</comment>
<evidence type="ECO:0000313" key="7">
    <source>
        <dbReference type="Proteomes" id="UP000298860"/>
    </source>
</evidence>
<feature type="domain" description="ABC transporter" evidence="5">
    <location>
        <begin position="22"/>
        <end position="273"/>
    </location>
</feature>
<dbReference type="PANTHER" id="PTHR43776:SF7">
    <property type="entry name" value="D,D-DIPEPTIDE TRANSPORT ATP-BINDING PROTEIN DDPF-RELATED"/>
    <property type="match status" value="1"/>
</dbReference>
<proteinExistence type="inferred from homology"/>
<dbReference type="InterPro" id="IPR003439">
    <property type="entry name" value="ABC_transporter-like_ATP-bd"/>
</dbReference>
<dbReference type="PANTHER" id="PTHR43776">
    <property type="entry name" value="TRANSPORT ATP-BINDING PROTEIN"/>
    <property type="match status" value="1"/>
</dbReference>
<dbReference type="PROSITE" id="PS00211">
    <property type="entry name" value="ABC_TRANSPORTER_1"/>
    <property type="match status" value="1"/>
</dbReference>
<keyword evidence="7" id="KW-1185">Reference proteome</keyword>
<evidence type="ECO:0000256" key="1">
    <source>
        <dbReference type="ARBA" id="ARBA00005417"/>
    </source>
</evidence>
<dbReference type="InterPro" id="IPR013563">
    <property type="entry name" value="Oligopep_ABC_C"/>
</dbReference>
<organism evidence="6 7">
    <name type="scientific">Gandjariella thermophila</name>
    <dbReference type="NCBI Taxonomy" id="1931992"/>
    <lineage>
        <taxon>Bacteria</taxon>
        <taxon>Bacillati</taxon>
        <taxon>Actinomycetota</taxon>
        <taxon>Actinomycetes</taxon>
        <taxon>Pseudonocardiales</taxon>
        <taxon>Pseudonocardiaceae</taxon>
        <taxon>Gandjariella</taxon>
    </lineage>
</organism>
<dbReference type="EMBL" id="BJFL01000005">
    <property type="protein sequence ID" value="GDY29965.1"/>
    <property type="molecule type" value="Genomic_DNA"/>
</dbReference>
<keyword evidence="4 6" id="KW-0067">ATP-binding</keyword>
<dbReference type="Gene3D" id="3.40.50.300">
    <property type="entry name" value="P-loop containing nucleotide triphosphate hydrolases"/>
    <property type="match status" value="1"/>
</dbReference>
<dbReference type="InterPro" id="IPR003593">
    <property type="entry name" value="AAA+_ATPase"/>
</dbReference>
<keyword evidence="3" id="KW-0547">Nucleotide-binding</keyword>
<gene>
    <name evidence="6" type="ORF">GTS_15980</name>
</gene>
<dbReference type="CDD" id="cd03257">
    <property type="entry name" value="ABC_NikE_OppD_transporters"/>
    <property type="match status" value="1"/>
</dbReference>
<reference evidence="7" key="1">
    <citation type="submission" date="2019-04" db="EMBL/GenBank/DDBJ databases">
        <title>Draft genome sequence of Pseudonocardiaceae bacterium SL3-2-4.</title>
        <authorList>
            <person name="Ningsih F."/>
            <person name="Yokota A."/>
            <person name="Sakai Y."/>
            <person name="Nanatani K."/>
            <person name="Yabe S."/>
            <person name="Oetari A."/>
            <person name="Sjamsuridzal W."/>
        </authorList>
    </citation>
    <scope>NUCLEOTIDE SEQUENCE [LARGE SCALE GENOMIC DNA]</scope>
    <source>
        <strain evidence="7">SL3-2-4</strain>
    </source>
</reference>
<dbReference type="GO" id="GO:0015833">
    <property type="term" value="P:peptide transport"/>
    <property type="evidence" value="ECO:0007669"/>
    <property type="project" value="InterPro"/>
</dbReference>